<evidence type="ECO:0000313" key="1">
    <source>
        <dbReference type="EMBL" id="OKZ32235.1"/>
    </source>
</evidence>
<dbReference type="Pfam" id="PF11950">
    <property type="entry name" value="DUF3467"/>
    <property type="match status" value="1"/>
</dbReference>
<accession>A0A1Q6I003</accession>
<proteinExistence type="predicted"/>
<gene>
    <name evidence="1" type="ORF">BHV79_11155</name>
</gene>
<comment type="caution">
    <text evidence="1">The sequence shown here is derived from an EMBL/GenBank/DDBJ whole genome shotgun (WGS) entry which is preliminary data.</text>
</comment>
<dbReference type="InterPro" id="IPR021857">
    <property type="entry name" value="DUF3467"/>
</dbReference>
<dbReference type="Proteomes" id="UP000186549">
    <property type="component" value="Unassembled WGS sequence"/>
</dbReference>
<sequence>MANDNNKKEIKIELTPEVAAGHYSNLAVISHSAGEFYLDFIAVTPNAPQARVQSRIIMTPENMKNLLFAIRDNVQKYEKTFGEITQKHPVNNGNANDGGIPNPFMA</sequence>
<reference evidence="1 2" key="1">
    <citation type="journal article" date="2016" name="Nat. Biotechnol.">
        <title>Measurement of bacterial replication rates in microbial communities.</title>
        <authorList>
            <person name="Brown C.T."/>
            <person name="Olm M.R."/>
            <person name="Thomas B.C."/>
            <person name="Banfield J.F."/>
        </authorList>
    </citation>
    <scope>NUCLEOTIDE SEQUENCE [LARGE SCALE GENOMIC DNA]</scope>
    <source>
        <strain evidence="1">45_41</strain>
    </source>
</reference>
<dbReference type="EMBL" id="MNQU01000235">
    <property type="protein sequence ID" value="OKZ32235.1"/>
    <property type="molecule type" value="Genomic_DNA"/>
</dbReference>
<protein>
    <recommendedName>
        <fullName evidence="3">DUF3467 domain-containing protein</fullName>
    </recommendedName>
</protein>
<dbReference type="AlphaFoldDB" id="A0A1Q6I003"/>
<evidence type="ECO:0008006" key="3">
    <source>
        <dbReference type="Google" id="ProtNLM"/>
    </source>
</evidence>
<name>A0A1Q6I003_BACUN</name>
<evidence type="ECO:0000313" key="2">
    <source>
        <dbReference type="Proteomes" id="UP000186549"/>
    </source>
</evidence>
<organism evidence="1 2">
    <name type="scientific">Bacteroides uniformis</name>
    <dbReference type="NCBI Taxonomy" id="820"/>
    <lineage>
        <taxon>Bacteria</taxon>
        <taxon>Pseudomonadati</taxon>
        <taxon>Bacteroidota</taxon>
        <taxon>Bacteroidia</taxon>
        <taxon>Bacteroidales</taxon>
        <taxon>Bacteroidaceae</taxon>
        <taxon>Bacteroides</taxon>
    </lineage>
</organism>